<feature type="DNA-binding region" description="H-T-H motif" evidence="2">
    <location>
        <begin position="28"/>
        <end position="47"/>
    </location>
</feature>
<dbReference type="InterPro" id="IPR001647">
    <property type="entry name" value="HTH_TetR"/>
</dbReference>
<dbReference type="Pfam" id="PF00440">
    <property type="entry name" value="TetR_N"/>
    <property type="match status" value="2"/>
</dbReference>
<evidence type="ECO:0000256" key="1">
    <source>
        <dbReference type="ARBA" id="ARBA00023125"/>
    </source>
</evidence>
<dbReference type="SUPFAM" id="SSF48498">
    <property type="entry name" value="Tetracyclin repressor-like, C-terminal domain"/>
    <property type="match status" value="1"/>
</dbReference>
<dbReference type="InterPro" id="IPR050624">
    <property type="entry name" value="HTH-type_Tx_Regulator"/>
</dbReference>
<proteinExistence type="predicted"/>
<evidence type="ECO:0000259" key="3">
    <source>
        <dbReference type="PROSITE" id="PS50977"/>
    </source>
</evidence>
<evidence type="ECO:0000256" key="2">
    <source>
        <dbReference type="PROSITE-ProRule" id="PRU00335"/>
    </source>
</evidence>
<protein>
    <submittedName>
        <fullName evidence="4">Transcriptional regulator, TetR family</fullName>
    </submittedName>
</protein>
<reference evidence="4 5" key="1">
    <citation type="submission" date="2016-10" db="EMBL/GenBank/DDBJ databases">
        <authorList>
            <person name="de Groot N.N."/>
        </authorList>
    </citation>
    <scope>NUCLEOTIDE SEQUENCE [LARGE SCALE GENOMIC DNA]</scope>
    <source>
        <strain evidence="4 5">DSM 21650</strain>
    </source>
</reference>
<dbReference type="OrthoDB" id="9812134at2"/>
<dbReference type="RefSeq" id="WP_091730261.1">
    <property type="nucleotide sequence ID" value="NZ_FNQE01000019.1"/>
</dbReference>
<dbReference type="SUPFAM" id="SSF46689">
    <property type="entry name" value="Homeodomain-like"/>
    <property type="match status" value="2"/>
</dbReference>
<feature type="domain" description="HTH tetR-type" evidence="3">
    <location>
        <begin position="5"/>
        <end position="65"/>
    </location>
</feature>
<feature type="domain" description="HTH tetR-type" evidence="3">
    <location>
        <begin position="69"/>
        <end position="129"/>
    </location>
</feature>
<feature type="DNA-binding region" description="H-T-H motif" evidence="2">
    <location>
        <begin position="92"/>
        <end position="111"/>
    </location>
</feature>
<dbReference type="STRING" id="415015.SAMN05660462_01871"/>
<accession>A0A1H3QBJ4</accession>
<dbReference type="Proteomes" id="UP000198625">
    <property type="component" value="Unassembled WGS sequence"/>
</dbReference>
<dbReference type="PRINTS" id="PR00455">
    <property type="entry name" value="HTHTETR"/>
</dbReference>
<dbReference type="PANTHER" id="PTHR43479">
    <property type="entry name" value="ACREF/ENVCD OPERON REPRESSOR-RELATED"/>
    <property type="match status" value="1"/>
</dbReference>
<dbReference type="GO" id="GO:0003677">
    <property type="term" value="F:DNA binding"/>
    <property type="evidence" value="ECO:0007669"/>
    <property type="project" value="UniProtKB-UniRule"/>
</dbReference>
<evidence type="ECO:0000313" key="5">
    <source>
        <dbReference type="Proteomes" id="UP000198625"/>
    </source>
</evidence>
<dbReference type="PROSITE" id="PS50977">
    <property type="entry name" value="HTH_TETR_2"/>
    <property type="match status" value="2"/>
</dbReference>
<sequence>MDKEYIYRQKILSCAKEILKADGEDALTISNIVQRCNISKSTFYNYFLSKEDLINHLNSFSATDGLFVSGTRDLIIIKAIEAISIYGLKEINMDNIANLVGINRTTIYNYFSSKRELWESCIRYEINKQKKLMSSIIQTAKNPIKAIEEYVDYLCNPQNKHINALIMISKYNYINNTKMQKWFSQIIDMRISFFTSLIKIGKQKGVFKNSLNPVSIANFFTVFLSGLIFTEASNLEEAKKIFNSFLYNVLIEDGSFENI</sequence>
<dbReference type="PANTHER" id="PTHR43479:SF21">
    <property type="entry name" value="TRANSCRIPTIONAL REGULATOR, TETR FAMILY"/>
    <property type="match status" value="1"/>
</dbReference>
<name>A0A1H3QBJ4_9FIRM</name>
<dbReference type="InterPro" id="IPR036271">
    <property type="entry name" value="Tet_transcr_reg_TetR-rel_C_sf"/>
</dbReference>
<keyword evidence="1 2" id="KW-0238">DNA-binding</keyword>
<evidence type="ECO:0000313" key="4">
    <source>
        <dbReference type="EMBL" id="SDZ10501.1"/>
    </source>
</evidence>
<dbReference type="EMBL" id="FNQE01000019">
    <property type="protein sequence ID" value="SDZ10501.1"/>
    <property type="molecule type" value="Genomic_DNA"/>
</dbReference>
<gene>
    <name evidence="4" type="ORF">SAMN05660462_01871</name>
</gene>
<dbReference type="AlphaFoldDB" id="A0A1H3QBJ4"/>
<organism evidence="4 5">
    <name type="scientific">Proteiniborus ethanoligenes</name>
    <dbReference type="NCBI Taxonomy" id="415015"/>
    <lineage>
        <taxon>Bacteria</taxon>
        <taxon>Bacillati</taxon>
        <taxon>Bacillota</taxon>
        <taxon>Clostridia</taxon>
        <taxon>Eubacteriales</taxon>
        <taxon>Proteiniborus</taxon>
    </lineage>
</organism>
<dbReference type="InterPro" id="IPR009057">
    <property type="entry name" value="Homeodomain-like_sf"/>
</dbReference>
<keyword evidence="5" id="KW-1185">Reference proteome</keyword>
<dbReference type="Gene3D" id="1.10.357.10">
    <property type="entry name" value="Tetracycline Repressor, domain 2"/>
    <property type="match status" value="2"/>
</dbReference>